<evidence type="ECO:0000313" key="3">
    <source>
        <dbReference type="Proteomes" id="UP000284403"/>
    </source>
</evidence>
<protein>
    <submittedName>
        <fullName evidence="2">Nucleoside-diphosphate kinase</fullName>
        <ecNumber evidence="2">2.7.4.6</ecNumber>
    </submittedName>
</protein>
<reference evidence="2 3" key="1">
    <citation type="journal article" date="2018" name="BMC Genomics">
        <title>Genomic comparison of Trypanosoma conorhini and Trypanosoma rangeli to Trypanosoma cruzi strains of high and low virulence.</title>
        <authorList>
            <person name="Bradwell K.R."/>
            <person name="Koparde V.N."/>
            <person name="Matveyev A.V."/>
            <person name="Serrano M.G."/>
            <person name="Alves J.M."/>
            <person name="Parikh H."/>
            <person name="Huang B."/>
            <person name="Lee V."/>
            <person name="Espinosa-Alvarez O."/>
            <person name="Ortiz P.A."/>
            <person name="Costa-Martins A.G."/>
            <person name="Teixeira M.M."/>
            <person name="Buck G.A."/>
        </authorList>
    </citation>
    <scope>NUCLEOTIDE SEQUENCE [LARGE SCALE GENOMIC DNA]</scope>
    <source>
        <strain evidence="2 3">025E</strain>
    </source>
</reference>
<dbReference type="GO" id="GO:0004550">
    <property type="term" value="F:nucleoside diphosphate kinase activity"/>
    <property type="evidence" value="ECO:0007669"/>
    <property type="project" value="UniProtKB-EC"/>
</dbReference>
<dbReference type="Proteomes" id="UP000284403">
    <property type="component" value="Unassembled WGS sequence"/>
</dbReference>
<name>A0A3R7NJA8_9TRYP</name>
<accession>A0A3R7NJA8</accession>
<dbReference type="InterPro" id="IPR036850">
    <property type="entry name" value="NDK-like_dom_sf"/>
</dbReference>
<feature type="compositionally biased region" description="Low complexity" evidence="1">
    <location>
        <begin position="948"/>
        <end position="962"/>
    </location>
</feature>
<keyword evidence="3" id="KW-1185">Reference proteome</keyword>
<gene>
    <name evidence="2" type="ORF">Tco025E_02970</name>
</gene>
<dbReference type="SUPFAM" id="SSF54919">
    <property type="entry name" value="Nucleoside diphosphate kinase, NDK"/>
    <property type="match status" value="7"/>
</dbReference>
<dbReference type="GeneID" id="40316581"/>
<feature type="region of interest" description="Disordered" evidence="1">
    <location>
        <begin position="2002"/>
        <end position="2044"/>
    </location>
</feature>
<dbReference type="EC" id="2.7.4.6" evidence="2"/>
<dbReference type="Gene3D" id="3.30.70.141">
    <property type="entry name" value="Nucleoside diphosphate kinase-like domain"/>
    <property type="match status" value="4"/>
</dbReference>
<proteinExistence type="predicted"/>
<dbReference type="RefSeq" id="XP_029229991.1">
    <property type="nucleotide sequence ID" value="XM_029369893.1"/>
</dbReference>
<sequence>MAGMTNTTLVLIKPQACRERFLEVARGQFESYGVRVDEMLVLSGPQVERGAYVERHYSAVAALAACRSEDLNAFVSEETASLFFSAFGELWDAAMEERRVVTPEDAMTVLGLSPQGLDAQWWACKSCARLEYGFYVAYFEQERLYVVNGFYPRLLEAFTAPDSQTCVFVLSWPESRYTWKSFRLEVLGAADPSTAEPTSLRRLLYDHWQEYGLGEQPSLADNGLDAASGPLEALAHRFVWMHRRATEDEFGRALLQEGVTLEFLEQLVTNPTMTYGGESRPVFELFENMQSSEVLHHVSVLFAAEKLKRENRATARLGASDALSGTADWTIVLDDEDAAERRNRALLFVKPHANTPETRALVEERVMRVQGMQLVGQRHVFGDEIAAQQMMYKHYQTIARYAVKVPPTSINVGTQSRALFQDTFGVAWRDALRSGRVWNAETAMHTLGEIAADELYAMWGSAAKTLKLAPGAYVAHFAPENVFVVNGFYPYLRDTYGAEDAKVTCYVVSWPESCMTWRAFREELVGSTNPGNAPPDSLRGLIRDRWQELGLRHPPTTTDNGVHASAGPLEAVLERHLWMRTPLSHDPLTLRLQECGLTGALLHRWGSNPEVVLRGKKLAGCIFDLLENMQTSEMVDIMREAEQQAMAAYTETPMNRAVVMLKPFAVHERAIERVRQTLKKADVLVKREASIFSTQTVERYLNGAAFRAAAQLADVAASTAKDEVSPALKDRFSEVFHASWDDCVTDGRLLGATAACEQLALSPRELLRLWDASSPKKIGRACYVALLQSHGLFVINGFVPFARVSYGRPGSRVYVFEVEWKESAWAWRDFCEVLIGDPASPMTAAHGSLQRSFAEEWTYLGLTLQPVSRATSALYASEGPLEAAADRETWLEAELPEDPFVQQLLLDGVPLSLLLPYVRNEHHGNPAPQTPQQQQQQQDQDDDDGEEQQQQQQQQQEQTQSGQIGGELLCYTRSSLSRHQQSSEVIRRLKALTSRFMRAIKMNYAFLWVKPHAGTTEVVEWVPSALEEHRIEVIASGSLTMEEVTERHLVDQQYGALYRNAMGRCVKDLPITTKQMVEFERTFGITWGTAVSLHLIINAAEAEARMGVVALLKAWDEAPRKVCLSADLYLAYLEEEGLYVVNGFYPYLRARMYTGPRIYWYVLMWDGEIMTWDDFQKYAIGGDVPATAEAASLRNTLWASWMQLGLEQPPDGVDNGFHASASPIAGLADRVAWLGTSVEEDVFGRLLIQGGVSPDFLRALLQNPLVRHRDEPVDAVSDAFDKLCTENPLLVAQLVGLQSSGGMQLVPKRSGSITAFPRPPPSAAGLPGQVAGGGENRGGQVAVMDRQSHELAGATSSSPPSTAAAASAAVTRGRNYAFLLVNPKCLSAESEELATAYITDFLQRRKIRVEAGGSVRTIAPAVRHVADELQGSIFRYAVKQAPSQYALDGDAMHAFQRAFGERWDASRVRNAVDVAVEFNLSALRLKECWDACEPRTRIAPSLYIGKMQDYDLYLVNGFALHSSEVFNMATSVKRYFLLSWDAADADYAAYAREIIGDPYVEAAEPGSLQRTLCEEWKSAGFRCPPDPFEGAVATSTSALEAIHQRQLWLALGLLRDPVGRAAVKQLGVSLYVLRRAVANPRSTRGDGRFLFDAVRGQGSAEALELLKAEDARCRAEPPRNSAFLLVKSHALCRPFAMAIEMALSNAKVRVDEEGDISGAVVRGRGLVHHLYATASKYATGEVSAIHLTQEERERALRELGIAWERLVGEGLLVNAYRALEVLGGVTPQHLYACWRRSARKVVIRSDLVVAGLAGDGIFVVNGFFPELKNAFESATSLLHWYAVSWSEEDMCWSTFLTRVIGDDCPSAAAPQSIRGQLFRRWGEFGLSMEPDLLHNGLHASQGALQAMRDRVKSLNCALAEDYLGDLLLRQGVPERVLRVWLDNPEVTSAGLAAGVFEHLLHCDTSRLMALLAALTQELRDAEGDGAAVDAAHIPLVEGVPHAEDARAPPQDGGPEDDVGGAGRRNSASGQVPDGKEKEGEEGEGPALLFRNTAVILLKPHASNKLRVMAFVERFLAENRIRVRQELHKQSCPRLVDRHLSSSMYYAMHQYHSVLPEVTEAGRARFHEVFGESWDHVLASQRVIGAFTALSALSMTPSQLYVKWSVPEPEHVQLAFDMEVVKFHAEGVYVVNALVPLERERMTHMGRNVPDLHGYVVSWDQRNCSWQKFLREVIGDPDPANALEASLRGQLYRDWESLGLPARPNRVDNILLASGGPLQAFMERELWCSTGDLLPDPLVRALCYLDHDPSQLFEWKDNPLVQYTSRTLDTRPVTKRMFGFTHEMDTREFVDLMDEQDGFFIPIPPPCEEVLAPEGQTESHERPAERHFRGAAKKGAHRLSAPSPYCPTGTKPAGWLQEALLNADEDDVVRLWEYYGGSADWEVGDVAEAEAASVDDELVRTATGLQGTLRGTINGEAFRRDIEALDFFGLPLAKCKVKKLFEGMTWRGDGRATYEEFRMAMAVLQQM</sequence>
<evidence type="ECO:0000313" key="2">
    <source>
        <dbReference type="EMBL" id="RNF22905.1"/>
    </source>
</evidence>
<feature type="region of interest" description="Disordered" evidence="1">
    <location>
        <begin position="920"/>
        <end position="964"/>
    </location>
</feature>
<keyword evidence="2" id="KW-0808">Transferase</keyword>
<evidence type="ECO:0000256" key="1">
    <source>
        <dbReference type="SAM" id="MobiDB-lite"/>
    </source>
</evidence>
<dbReference type="EMBL" id="MKKU01000127">
    <property type="protein sequence ID" value="RNF22905.1"/>
    <property type="molecule type" value="Genomic_DNA"/>
</dbReference>
<organism evidence="2 3">
    <name type="scientific">Trypanosoma conorhini</name>
    <dbReference type="NCBI Taxonomy" id="83891"/>
    <lineage>
        <taxon>Eukaryota</taxon>
        <taxon>Discoba</taxon>
        <taxon>Euglenozoa</taxon>
        <taxon>Kinetoplastea</taxon>
        <taxon>Metakinetoplastina</taxon>
        <taxon>Trypanosomatida</taxon>
        <taxon>Trypanosomatidae</taxon>
        <taxon>Trypanosoma</taxon>
    </lineage>
</organism>
<dbReference type="OrthoDB" id="2162449at2759"/>
<keyword evidence="2" id="KW-0418">Kinase</keyword>
<comment type="caution">
    <text evidence="2">The sequence shown here is derived from an EMBL/GenBank/DDBJ whole genome shotgun (WGS) entry which is preliminary data.</text>
</comment>